<keyword evidence="3" id="KW-1185">Reference proteome</keyword>
<feature type="region of interest" description="Disordered" evidence="1">
    <location>
        <begin position="89"/>
        <end position="109"/>
    </location>
</feature>
<accession>A0AAN6M6B8</accession>
<feature type="compositionally biased region" description="Low complexity" evidence="1">
    <location>
        <begin position="100"/>
        <end position="109"/>
    </location>
</feature>
<evidence type="ECO:0000313" key="3">
    <source>
        <dbReference type="Proteomes" id="UP001280581"/>
    </source>
</evidence>
<protein>
    <submittedName>
        <fullName evidence="2">Uncharacterized protein</fullName>
    </submittedName>
</protein>
<name>A0AAN6M6B8_9PLEO</name>
<evidence type="ECO:0000313" key="2">
    <source>
        <dbReference type="EMBL" id="KAK3215757.1"/>
    </source>
</evidence>
<organism evidence="2 3">
    <name type="scientific">Pseudopithomyces chartarum</name>
    <dbReference type="NCBI Taxonomy" id="1892770"/>
    <lineage>
        <taxon>Eukaryota</taxon>
        <taxon>Fungi</taxon>
        <taxon>Dikarya</taxon>
        <taxon>Ascomycota</taxon>
        <taxon>Pezizomycotina</taxon>
        <taxon>Dothideomycetes</taxon>
        <taxon>Pleosporomycetidae</taxon>
        <taxon>Pleosporales</taxon>
        <taxon>Massarineae</taxon>
        <taxon>Didymosphaeriaceae</taxon>
        <taxon>Pseudopithomyces</taxon>
    </lineage>
</organism>
<evidence type="ECO:0000256" key="1">
    <source>
        <dbReference type="SAM" id="MobiDB-lite"/>
    </source>
</evidence>
<dbReference type="AlphaFoldDB" id="A0AAN6M6B8"/>
<comment type="caution">
    <text evidence="2">The sequence shown here is derived from an EMBL/GenBank/DDBJ whole genome shotgun (WGS) entry which is preliminary data.</text>
</comment>
<reference evidence="2 3" key="1">
    <citation type="submission" date="2021-02" db="EMBL/GenBank/DDBJ databases">
        <title>Genome assembly of Pseudopithomyces chartarum.</title>
        <authorList>
            <person name="Jauregui R."/>
            <person name="Singh J."/>
            <person name="Voisey C."/>
        </authorList>
    </citation>
    <scope>NUCLEOTIDE SEQUENCE [LARGE SCALE GENOMIC DNA]</scope>
    <source>
        <strain evidence="2 3">AGR01</strain>
    </source>
</reference>
<proteinExistence type="predicted"/>
<gene>
    <name evidence="2" type="ORF">GRF29_8g995824</name>
</gene>
<dbReference type="Proteomes" id="UP001280581">
    <property type="component" value="Unassembled WGS sequence"/>
</dbReference>
<dbReference type="EMBL" id="WVTA01000002">
    <property type="protein sequence ID" value="KAK3215757.1"/>
    <property type="molecule type" value="Genomic_DNA"/>
</dbReference>
<sequence>MSRLNPRTAPPDRSIWQSLPEPTFRQHLVDLEKRTNAVPIDPTIFPLPDLPSPHTLPLSLEQSFTNDLAYLAAIEEGAQSVAAVCLEHHTSPRASPPASPRSTSPSARM</sequence>